<keyword evidence="6" id="KW-0540">Nuclease</keyword>
<comment type="caution">
    <text evidence="25">The sequence shown here is derived from an EMBL/GenBank/DDBJ whole genome shotgun (WGS) entry which is preliminary data.</text>
</comment>
<evidence type="ECO:0000256" key="9">
    <source>
        <dbReference type="ARBA" id="ARBA00022750"/>
    </source>
</evidence>
<dbReference type="SUPFAM" id="SSF53098">
    <property type="entry name" value="Ribonuclease H-like"/>
    <property type="match status" value="1"/>
</dbReference>
<comment type="function">
    <text evidence="1">The aspartyl protease (PR) mediates the proteolytic cleavages of the Gag and Gag-Pol polyproteins after assembly of the VLP.</text>
</comment>
<dbReference type="SUPFAM" id="SSF56672">
    <property type="entry name" value="DNA/RNA polymerases"/>
    <property type="match status" value="1"/>
</dbReference>
<dbReference type="Pfam" id="PF07727">
    <property type="entry name" value="RVT_2"/>
    <property type="match status" value="1"/>
</dbReference>
<dbReference type="GO" id="GO:0003723">
    <property type="term" value="F:RNA binding"/>
    <property type="evidence" value="ECO:0007669"/>
    <property type="project" value="UniProtKB-KW"/>
</dbReference>
<dbReference type="CDD" id="cd09272">
    <property type="entry name" value="RNase_HI_RT_Ty1"/>
    <property type="match status" value="1"/>
</dbReference>
<dbReference type="Pfam" id="PF13976">
    <property type="entry name" value="gag_pre-integrs"/>
    <property type="match status" value="1"/>
</dbReference>
<dbReference type="InterPro" id="IPR012337">
    <property type="entry name" value="RNaseH-like_sf"/>
</dbReference>
<evidence type="ECO:0000256" key="3">
    <source>
        <dbReference type="ARBA" id="ARBA00022612"/>
    </source>
</evidence>
<keyword evidence="17" id="KW-0808">Transferase</keyword>
<feature type="region of interest" description="Disordered" evidence="23">
    <location>
        <begin position="721"/>
        <end position="764"/>
    </location>
</feature>
<keyword evidence="7" id="KW-0479">Metal-binding</keyword>
<evidence type="ECO:0000256" key="22">
    <source>
        <dbReference type="ARBA" id="ARBA00049244"/>
    </source>
</evidence>
<comment type="catalytic activity">
    <reaction evidence="21">
        <text>DNA(n) + a 2'-deoxyribonucleoside 5'-triphosphate = DNA(n+1) + diphosphate</text>
        <dbReference type="Rhea" id="RHEA:22508"/>
        <dbReference type="Rhea" id="RHEA-COMP:17339"/>
        <dbReference type="Rhea" id="RHEA-COMP:17340"/>
        <dbReference type="ChEBI" id="CHEBI:33019"/>
        <dbReference type="ChEBI" id="CHEBI:61560"/>
        <dbReference type="ChEBI" id="CHEBI:173112"/>
        <dbReference type="EC" id="2.7.7.49"/>
    </reaction>
</comment>
<dbReference type="GO" id="GO:0046872">
    <property type="term" value="F:metal ion binding"/>
    <property type="evidence" value="ECO:0007669"/>
    <property type="project" value="UniProtKB-KW"/>
</dbReference>
<dbReference type="PROSITE" id="PS50994">
    <property type="entry name" value="INTEGRASE"/>
    <property type="match status" value="1"/>
</dbReference>
<dbReference type="GO" id="GO:0005524">
    <property type="term" value="F:ATP binding"/>
    <property type="evidence" value="ECO:0007669"/>
    <property type="project" value="UniProtKB-KW"/>
</dbReference>
<evidence type="ECO:0000256" key="12">
    <source>
        <dbReference type="ARBA" id="ARBA00022840"/>
    </source>
</evidence>
<evidence type="ECO:0000256" key="13">
    <source>
        <dbReference type="ARBA" id="ARBA00022842"/>
    </source>
</evidence>
<dbReference type="EMBL" id="AVOT02040521">
    <property type="protein sequence ID" value="MBW0535752.1"/>
    <property type="molecule type" value="Genomic_DNA"/>
</dbReference>
<reference evidence="25" key="1">
    <citation type="submission" date="2021-03" db="EMBL/GenBank/DDBJ databases">
        <title>Draft genome sequence of rust myrtle Austropuccinia psidii MF-1, a brazilian biotype.</title>
        <authorList>
            <person name="Quecine M.C."/>
            <person name="Pachon D.M.R."/>
            <person name="Bonatelli M.L."/>
            <person name="Correr F.H."/>
            <person name="Franceschini L.M."/>
            <person name="Leite T.F."/>
            <person name="Margarido G.R.A."/>
            <person name="Almeida C.A."/>
            <person name="Ferrarezi J.A."/>
            <person name="Labate C.A."/>
        </authorList>
    </citation>
    <scope>NUCLEOTIDE SEQUENCE</scope>
    <source>
        <strain evidence="25">MF-1</strain>
    </source>
</reference>
<dbReference type="GO" id="GO:0015074">
    <property type="term" value="P:DNA integration"/>
    <property type="evidence" value="ECO:0007669"/>
    <property type="project" value="UniProtKB-KW"/>
</dbReference>
<evidence type="ECO:0000256" key="14">
    <source>
        <dbReference type="ARBA" id="ARBA00022884"/>
    </source>
</evidence>
<keyword evidence="2" id="KW-0815">Transposition</keyword>
<evidence type="ECO:0000313" key="26">
    <source>
        <dbReference type="Proteomes" id="UP000765509"/>
    </source>
</evidence>
<comment type="catalytic activity">
    <reaction evidence="22">
        <text>DNA(n) + a 2'-deoxyribonucleoside 5'-triphosphate = DNA(n+1) + diphosphate</text>
        <dbReference type="Rhea" id="RHEA:22508"/>
        <dbReference type="Rhea" id="RHEA-COMP:17339"/>
        <dbReference type="Rhea" id="RHEA-COMP:17340"/>
        <dbReference type="ChEBI" id="CHEBI:33019"/>
        <dbReference type="ChEBI" id="CHEBI:61560"/>
        <dbReference type="ChEBI" id="CHEBI:173112"/>
        <dbReference type="EC" id="2.7.7.7"/>
    </reaction>
</comment>
<dbReference type="InterPro" id="IPR025724">
    <property type="entry name" value="GAG-pre-integrase_dom"/>
</dbReference>
<keyword evidence="20" id="KW-0511">Multifunctional enzyme</keyword>
<evidence type="ECO:0000256" key="4">
    <source>
        <dbReference type="ARBA" id="ARBA00022670"/>
    </source>
</evidence>
<dbReference type="InterPro" id="IPR043502">
    <property type="entry name" value="DNA/RNA_pol_sf"/>
</dbReference>
<keyword evidence="12" id="KW-0067">ATP-binding</keyword>
<keyword evidence="19" id="KW-0233">DNA recombination</keyword>
<keyword evidence="11" id="KW-0378">Hydrolase</keyword>
<dbReference type="Proteomes" id="UP000765509">
    <property type="component" value="Unassembled WGS sequence"/>
</dbReference>
<dbReference type="Pfam" id="PF14223">
    <property type="entry name" value="Retrotran_gag_2"/>
    <property type="match status" value="1"/>
</dbReference>
<dbReference type="GO" id="GO:0003964">
    <property type="term" value="F:RNA-directed DNA polymerase activity"/>
    <property type="evidence" value="ECO:0007669"/>
    <property type="project" value="UniProtKB-KW"/>
</dbReference>
<keyword evidence="4" id="KW-0645">Protease</keyword>
<dbReference type="Gene3D" id="3.30.420.10">
    <property type="entry name" value="Ribonuclease H-like superfamily/Ribonuclease H"/>
    <property type="match status" value="1"/>
</dbReference>
<accession>A0A9Q3ICX4</accession>
<protein>
    <recommendedName>
        <fullName evidence="24">Integrase catalytic domain-containing protein</fullName>
    </recommendedName>
</protein>
<keyword evidence="8" id="KW-0547">Nucleotide-binding</keyword>
<organism evidence="25 26">
    <name type="scientific">Austropuccinia psidii MF-1</name>
    <dbReference type="NCBI Taxonomy" id="1389203"/>
    <lineage>
        <taxon>Eukaryota</taxon>
        <taxon>Fungi</taxon>
        <taxon>Dikarya</taxon>
        <taxon>Basidiomycota</taxon>
        <taxon>Pucciniomycotina</taxon>
        <taxon>Pucciniomycetes</taxon>
        <taxon>Pucciniales</taxon>
        <taxon>Sphaerophragmiaceae</taxon>
        <taxon>Austropuccinia</taxon>
    </lineage>
</organism>
<keyword evidence="26" id="KW-1185">Reference proteome</keyword>
<feature type="domain" description="Integrase catalytic" evidence="24">
    <location>
        <begin position="455"/>
        <end position="621"/>
    </location>
</feature>
<dbReference type="InterPro" id="IPR039537">
    <property type="entry name" value="Retrotran_Ty1/copia-like"/>
</dbReference>
<dbReference type="Pfam" id="PF22936">
    <property type="entry name" value="Pol_BBD"/>
    <property type="match status" value="1"/>
</dbReference>
<evidence type="ECO:0000313" key="25">
    <source>
        <dbReference type="EMBL" id="MBW0535752.1"/>
    </source>
</evidence>
<evidence type="ECO:0000256" key="18">
    <source>
        <dbReference type="ARBA" id="ARBA00023113"/>
    </source>
</evidence>
<dbReference type="InterPro" id="IPR057670">
    <property type="entry name" value="SH3_retrovirus"/>
</dbReference>
<dbReference type="GO" id="GO:0005634">
    <property type="term" value="C:nucleus"/>
    <property type="evidence" value="ECO:0007669"/>
    <property type="project" value="UniProtKB-ARBA"/>
</dbReference>
<sequence length="1325" mass="149607">MSDKDLKDNSNIPILNGTNYSEWYRRTRIYLRSKDLLDVCLNNIPSDATPAVINKWKKASCDAVSFISSKIDPSVFIEVVDDETMEDAHLLWEKINEQYASKTAINRGRVVMNWVSITYKGNLDEFIKKCRQSLVDIASVNIKIPPDVLSYMILGKLCDHTSMYHLADSLAMSTEATENPSNTLNRLQNYARHLESKQKTHKEDHQSTALISSSTNHPSRLVYYCANGVHNPLNTTHKPNRCYVEFPHLRPKRKNEKDERANSSPSTHLSAAHALMTCSPRPLCEIIIDSAATHHMFNNRSLFGSLEQCNSFAITTGDPASNLRAEGKGPVNLHVNGKLLSLENCLYVPRISHNLISMIQLLKDSITIERLPKERFNIMIGHDTTITGQVVNGLMSITHSEPKALISAGDIWHHRLGHPSNQAIKMLGLPPFSGACEICLMGKSTLLPFSGSFDKVTQPLECIHIDLVGPITPQSNSGYRYFLMIVDQFTAFKFVRFLKTKDEAFNEFVEWKIYAENFHSLKIRKLVSDRGGEFENKNFSALAASCGFIHQFAPTSTPEHNGFAERANRTILDKARCLLLTSNLPRSYWAEAVNTASLLSNLMPTPSRENLSPFSAWSSKPSRIKRLKPFGCKAFILVHKNKREWKLSPTSEEGILLGFVNDNSAYKILRIRDKSVIITRHAFFVEDNFPSLSATPDLDDCSRWVEIDEEDNEVFYDCKEVEPENSDDSSDTHHVDTSPSFELAPRTSESPEPCHPENPRRIRVIGPRHPTIIQGDIVPENILPYSRRPKAFVASGPTDPITYSKAISGSEASFWLDAISRELNAMQKLDVWDVIPLKRDFKLVGTTWVFRRKRNDLNEVTEYKARLCAQGFSQTFGQDYSKTFAPTGRLHSLRTLIAFSAAHKLDFQQLDIRSAFLNAPLDEKVYLSIPQGLPICRKTHCLKLKKAIYGLKQAPLAWYKRLTAWLKKSGFNASISDPCVFFRETHPPIWLFFHVDDIAVFGSELLSFKEDIKKEFEVKDLGKADLMLGIKLIHTEDCIILSQAHYVESVLALYGMGECKPMMTPMVPNSHLEEGTQEECSQFDALNINYRSAIGSLNYLSVATRPDISFAVSSLSQFLEKPGIRHWNAFLHVLRYLRGTVDYGLHYAADRDGGLCAYSDADWGNCRQTRRSITGFVISFNHCLVVWKTRKQSSVSLSTAEAEYKALTDLSAEVLWLRQFAKELSLCDLNGPTTVFDDNQGCINTANSDSNSNTCRMKHVDIQLHFIREVIQSGLIKVMYIPSERMLADFMTKSVCKPALRKCLDALNVLSMRARGDVENQCSSA</sequence>
<evidence type="ECO:0000256" key="19">
    <source>
        <dbReference type="ARBA" id="ARBA00023172"/>
    </source>
</evidence>
<evidence type="ECO:0000256" key="23">
    <source>
        <dbReference type="SAM" id="MobiDB-lite"/>
    </source>
</evidence>
<evidence type="ECO:0000256" key="21">
    <source>
        <dbReference type="ARBA" id="ARBA00048173"/>
    </source>
</evidence>
<dbReference type="GO" id="GO:0004519">
    <property type="term" value="F:endonuclease activity"/>
    <property type="evidence" value="ECO:0007669"/>
    <property type="project" value="UniProtKB-KW"/>
</dbReference>
<keyword evidence="16" id="KW-0695">RNA-directed DNA polymerase</keyword>
<dbReference type="PANTHER" id="PTHR42648">
    <property type="entry name" value="TRANSPOSASE, PUTATIVE-RELATED"/>
    <property type="match status" value="1"/>
</dbReference>
<evidence type="ECO:0000259" key="24">
    <source>
        <dbReference type="PROSITE" id="PS50994"/>
    </source>
</evidence>
<evidence type="ECO:0000256" key="2">
    <source>
        <dbReference type="ARBA" id="ARBA00022578"/>
    </source>
</evidence>
<evidence type="ECO:0000256" key="1">
    <source>
        <dbReference type="ARBA" id="ARBA00002180"/>
    </source>
</evidence>
<evidence type="ECO:0000256" key="7">
    <source>
        <dbReference type="ARBA" id="ARBA00022723"/>
    </source>
</evidence>
<dbReference type="GO" id="GO:0003887">
    <property type="term" value="F:DNA-directed DNA polymerase activity"/>
    <property type="evidence" value="ECO:0007669"/>
    <property type="project" value="UniProtKB-KW"/>
</dbReference>
<evidence type="ECO:0000256" key="5">
    <source>
        <dbReference type="ARBA" id="ARBA00022695"/>
    </source>
</evidence>
<evidence type="ECO:0000256" key="20">
    <source>
        <dbReference type="ARBA" id="ARBA00023268"/>
    </source>
</evidence>
<keyword evidence="9" id="KW-0064">Aspartyl protease</keyword>
<name>A0A9Q3ICX4_9BASI</name>
<evidence type="ECO:0000256" key="6">
    <source>
        <dbReference type="ARBA" id="ARBA00022722"/>
    </source>
</evidence>
<evidence type="ECO:0000256" key="17">
    <source>
        <dbReference type="ARBA" id="ARBA00022932"/>
    </source>
</evidence>
<dbReference type="GO" id="GO:0006508">
    <property type="term" value="P:proteolysis"/>
    <property type="evidence" value="ECO:0007669"/>
    <property type="project" value="UniProtKB-KW"/>
</dbReference>
<keyword evidence="3" id="KW-1188">Viral release from host cell</keyword>
<proteinExistence type="predicted"/>
<keyword evidence="18" id="KW-0917">Virion maturation</keyword>
<dbReference type="PANTHER" id="PTHR42648:SF11">
    <property type="entry name" value="TRANSPOSON TY4-P GAG-POL POLYPROTEIN"/>
    <property type="match status" value="1"/>
</dbReference>
<keyword evidence="17" id="KW-0239">DNA-directed DNA polymerase</keyword>
<evidence type="ECO:0000256" key="11">
    <source>
        <dbReference type="ARBA" id="ARBA00022801"/>
    </source>
</evidence>
<evidence type="ECO:0000256" key="8">
    <source>
        <dbReference type="ARBA" id="ARBA00022741"/>
    </source>
</evidence>
<keyword evidence="14" id="KW-0694">RNA-binding</keyword>
<keyword evidence="10" id="KW-0255">Endonuclease</keyword>
<dbReference type="InterPro" id="IPR013103">
    <property type="entry name" value="RVT_2"/>
</dbReference>
<dbReference type="OrthoDB" id="2796844at2759"/>
<dbReference type="GO" id="GO:0006310">
    <property type="term" value="P:DNA recombination"/>
    <property type="evidence" value="ECO:0007669"/>
    <property type="project" value="UniProtKB-KW"/>
</dbReference>
<evidence type="ECO:0000256" key="10">
    <source>
        <dbReference type="ARBA" id="ARBA00022759"/>
    </source>
</evidence>
<evidence type="ECO:0000256" key="15">
    <source>
        <dbReference type="ARBA" id="ARBA00022908"/>
    </source>
</evidence>
<gene>
    <name evidence="25" type="ORF">O181_075467</name>
</gene>
<dbReference type="GO" id="GO:0004190">
    <property type="term" value="F:aspartic-type endopeptidase activity"/>
    <property type="evidence" value="ECO:0007669"/>
    <property type="project" value="UniProtKB-KW"/>
</dbReference>
<dbReference type="InterPro" id="IPR036397">
    <property type="entry name" value="RNaseH_sf"/>
</dbReference>
<dbReference type="Pfam" id="PF25597">
    <property type="entry name" value="SH3_retrovirus"/>
    <property type="match status" value="1"/>
</dbReference>
<evidence type="ECO:0000256" key="16">
    <source>
        <dbReference type="ARBA" id="ARBA00022918"/>
    </source>
</evidence>
<dbReference type="InterPro" id="IPR001584">
    <property type="entry name" value="Integrase_cat-core"/>
</dbReference>
<dbReference type="GO" id="GO:0032196">
    <property type="term" value="P:transposition"/>
    <property type="evidence" value="ECO:0007669"/>
    <property type="project" value="UniProtKB-KW"/>
</dbReference>
<keyword evidence="15" id="KW-0229">DNA integration</keyword>
<keyword evidence="13" id="KW-0460">Magnesium</keyword>
<keyword evidence="5" id="KW-0548">Nucleotidyltransferase</keyword>
<dbReference type="InterPro" id="IPR054722">
    <property type="entry name" value="PolX-like_BBD"/>
</dbReference>